<accession>A0ABT4BCM0</accession>
<feature type="region of interest" description="Disordered" evidence="5">
    <location>
        <begin position="1"/>
        <end position="21"/>
    </location>
</feature>
<evidence type="ECO:0000256" key="4">
    <source>
        <dbReference type="ARBA" id="ARBA00023163"/>
    </source>
</evidence>
<name>A0ABT4BCM0_9ACTN</name>
<dbReference type="Proteomes" id="UP001151002">
    <property type="component" value="Unassembled WGS sequence"/>
</dbReference>
<keyword evidence="8" id="KW-1185">Reference proteome</keyword>
<dbReference type="InterPro" id="IPR036388">
    <property type="entry name" value="WH-like_DNA-bd_sf"/>
</dbReference>
<dbReference type="InterPro" id="IPR029016">
    <property type="entry name" value="GAF-like_dom_sf"/>
</dbReference>
<dbReference type="PIRSF" id="PIRSF036625">
    <property type="entry name" value="GAF_ANTAR"/>
    <property type="match status" value="1"/>
</dbReference>
<evidence type="ECO:0000313" key="8">
    <source>
        <dbReference type="Proteomes" id="UP001151002"/>
    </source>
</evidence>
<dbReference type="RefSeq" id="WP_267568270.1">
    <property type="nucleotide sequence ID" value="NZ_JAPNTZ010000016.1"/>
</dbReference>
<evidence type="ECO:0000256" key="1">
    <source>
        <dbReference type="ARBA" id="ARBA00022679"/>
    </source>
</evidence>
<evidence type="ECO:0000256" key="3">
    <source>
        <dbReference type="ARBA" id="ARBA00023015"/>
    </source>
</evidence>
<dbReference type="SUPFAM" id="SSF55781">
    <property type="entry name" value="GAF domain-like"/>
    <property type="match status" value="1"/>
</dbReference>
<comment type="caution">
    <text evidence="7">The sequence shown here is derived from an EMBL/GenBank/DDBJ whole genome shotgun (WGS) entry which is preliminary data.</text>
</comment>
<proteinExistence type="predicted"/>
<sequence length="250" mass="27233">MGQHGEEQGWGKPSAQYGGDIDDDHLAVRLSELARSLQERGNVQDTLQGITDAAADSVPGAQCAALTVITGRRKVETPAYSADVARRVDEIQYVTGQGPCLDAVLERRTIRLSDVRSEQRWPRFTGGLVELGIRSMLSLQLYVTGDNLGAMNLYSSEPDAFDDESEHVGLLFATHAAVAMAGAQQREDLLRAMSLRDVIGQAKGILMERHKLTGDQAFALLVKASQTTNTKLVEVARSLVETGELSVRRR</sequence>
<gene>
    <name evidence="7" type="ORF">OWR29_37555</name>
</gene>
<keyword evidence="2" id="KW-0418">Kinase</keyword>
<dbReference type="InterPro" id="IPR012074">
    <property type="entry name" value="GAF_ANTAR"/>
</dbReference>
<dbReference type="SMART" id="SM01012">
    <property type="entry name" value="ANTAR"/>
    <property type="match status" value="1"/>
</dbReference>
<organism evidence="7 8">
    <name type="scientific">Paractinoplanes pyxinae</name>
    <dbReference type="NCBI Taxonomy" id="2997416"/>
    <lineage>
        <taxon>Bacteria</taxon>
        <taxon>Bacillati</taxon>
        <taxon>Actinomycetota</taxon>
        <taxon>Actinomycetes</taxon>
        <taxon>Micromonosporales</taxon>
        <taxon>Micromonosporaceae</taxon>
        <taxon>Paractinoplanes</taxon>
    </lineage>
</organism>
<evidence type="ECO:0000256" key="2">
    <source>
        <dbReference type="ARBA" id="ARBA00022777"/>
    </source>
</evidence>
<evidence type="ECO:0000256" key="5">
    <source>
        <dbReference type="SAM" id="MobiDB-lite"/>
    </source>
</evidence>
<keyword evidence="4" id="KW-0804">Transcription</keyword>
<keyword evidence="3" id="KW-0805">Transcription regulation</keyword>
<evidence type="ECO:0000313" key="7">
    <source>
        <dbReference type="EMBL" id="MCY1143742.1"/>
    </source>
</evidence>
<protein>
    <submittedName>
        <fullName evidence="7">GAF and ANTAR domain-containing protein</fullName>
    </submittedName>
</protein>
<dbReference type="Gene3D" id="3.30.450.40">
    <property type="match status" value="1"/>
</dbReference>
<dbReference type="PROSITE" id="PS50921">
    <property type="entry name" value="ANTAR"/>
    <property type="match status" value="1"/>
</dbReference>
<dbReference type="Pfam" id="PF03861">
    <property type="entry name" value="ANTAR"/>
    <property type="match status" value="1"/>
</dbReference>
<dbReference type="InterPro" id="IPR003018">
    <property type="entry name" value="GAF"/>
</dbReference>
<reference evidence="7" key="1">
    <citation type="submission" date="2022-11" db="EMBL/GenBank/DDBJ databases">
        <authorList>
            <person name="Somphong A."/>
            <person name="Phongsopitanun W."/>
        </authorList>
    </citation>
    <scope>NUCLEOTIDE SEQUENCE</scope>
    <source>
        <strain evidence="7">Pm04-4</strain>
    </source>
</reference>
<dbReference type="Gene3D" id="1.10.10.10">
    <property type="entry name" value="Winged helix-like DNA-binding domain superfamily/Winged helix DNA-binding domain"/>
    <property type="match status" value="1"/>
</dbReference>
<keyword evidence="1" id="KW-0808">Transferase</keyword>
<dbReference type="EMBL" id="JAPNTZ010000016">
    <property type="protein sequence ID" value="MCY1143742.1"/>
    <property type="molecule type" value="Genomic_DNA"/>
</dbReference>
<dbReference type="InterPro" id="IPR011006">
    <property type="entry name" value="CheY-like_superfamily"/>
</dbReference>
<dbReference type="Pfam" id="PF13185">
    <property type="entry name" value="GAF_2"/>
    <property type="match status" value="1"/>
</dbReference>
<evidence type="ECO:0000259" key="6">
    <source>
        <dbReference type="PROSITE" id="PS50921"/>
    </source>
</evidence>
<dbReference type="InterPro" id="IPR005561">
    <property type="entry name" value="ANTAR"/>
</dbReference>
<dbReference type="SUPFAM" id="SSF52172">
    <property type="entry name" value="CheY-like"/>
    <property type="match status" value="1"/>
</dbReference>
<feature type="domain" description="ANTAR" evidence="6">
    <location>
        <begin position="179"/>
        <end position="240"/>
    </location>
</feature>